<evidence type="ECO:0000256" key="1">
    <source>
        <dbReference type="SAM" id="Phobius"/>
    </source>
</evidence>
<dbReference type="RefSeq" id="WP_119883107.1">
    <property type="nucleotide sequence ID" value="NZ_CP032418.1"/>
</dbReference>
<evidence type="ECO:0000259" key="2">
    <source>
        <dbReference type="Pfam" id="PF00149"/>
    </source>
</evidence>
<accession>A0A385YTW5</accession>
<dbReference type="InterPro" id="IPR029052">
    <property type="entry name" value="Metallo-depent_PP-like"/>
</dbReference>
<keyword evidence="1" id="KW-0812">Transmembrane</keyword>
<dbReference type="Pfam" id="PF00149">
    <property type="entry name" value="Metallophos"/>
    <property type="match status" value="1"/>
</dbReference>
<keyword evidence="1" id="KW-1133">Transmembrane helix</keyword>
<evidence type="ECO:0000313" key="4">
    <source>
        <dbReference type="Proteomes" id="UP000265725"/>
    </source>
</evidence>
<evidence type="ECO:0000313" key="3">
    <source>
        <dbReference type="EMBL" id="AYC29367.1"/>
    </source>
</evidence>
<dbReference type="OrthoDB" id="9780884at2"/>
<dbReference type="PANTHER" id="PTHR31302">
    <property type="entry name" value="TRANSMEMBRANE PROTEIN WITH METALLOPHOSPHOESTERASE DOMAIN-RELATED"/>
    <property type="match status" value="1"/>
</dbReference>
<dbReference type="EMBL" id="CP032418">
    <property type="protein sequence ID" value="AYC29367.1"/>
    <property type="molecule type" value="Genomic_DNA"/>
</dbReference>
<dbReference type="PANTHER" id="PTHR31302:SF32">
    <property type="entry name" value="PHOSPHOESTERASE"/>
    <property type="match status" value="1"/>
</dbReference>
<dbReference type="AlphaFoldDB" id="A0A385YTW5"/>
<dbReference type="GO" id="GO:0009245">
    <property type="term" value="P:lipid A biosynthetic process"/>
    <property type="evidence" value="ECO:0007669"/>
    <property type="project" value="TreeGrafter"/>
</dbReference>
<dbReference type="Gene3D" id="3.60.21.10">
    <property type="match status" value="1"/>
</dbReference>
<gene>
    <name evidence="3" type="ORF">D3873_05520</name>
</gene>
<dbReference type="KEGG" id="paek:D3873_05520"/>
<feature type="transmembrane region" description="Helical" evidence="1">
    <location>
        <begin position="6"/>
        <end position="27"/>
    </location>
</feature>
<reference evidence="4" key="1">
    <citation type="submission" date="2018-09" db="EMBL/GenBank/DDBJ databases">
        <authorList>
            <person name="Zhu H."/>
        </authorList>
    </citation>
    <scope>NUCLEOTIDE SEQUENCE [LARGE SCALE GENOMIC DNA]</scope>
    <source>
        <strain evidence="4">K2R23-3</strain>
    </source>
</reference>
<sequence>MQIVGILLFVCIALVALMFFLAHFAVIRHHKVASPIPIEEDIKLFFISDIHHRKISKQLLKKIKDSVDFIIIGGDLTEESVPIKKTEENIRLLTGIAPTYFVYGNNDREVGEHKLESILMKYHVEILSNRCVKIDGHSLQLVGIDDTTAGLSNITQAFENCHSDIPIVFISHTPAIIRKVMENYHPFLCLSGHTHGGQIRLGKWGLQDLGSFERKDGYFQLISNGYGTTFLPFRFGAIAECHIMTITS</sequence>
<dbReference type="GO" id="GO:0016020">
    <property type="term" value="C:membrane"/>
    <property type="evidence" value="ECO:0007669"/>
    <property type="project" value="GOC"/>
</dbReference>
<organism evidence="3 4">
    <name type="scientific">Paenisporosarcina cavernae</name>
    <dbReference type="NCBI Taxonomy" id="2320858"/>
    <lineage>
        <taxon>Bacteria</taxon>
        <taxon>Bacillati</taxon>
        <taxon>Bacillota</taxon>
        <taxon>Bacilli</taxon>
        <taxon>Bacillales</taxon>
        <taxon>Caryophanaceae</taxon>
        <taxon>Paenisporosarcina</taxon>
    </lineage>
</organism>
<dbReference type="GO" id="GO:0008758">
    <property type="term" value="F:UDP-2,3-diacylglucosamine hydrolase activity"/>
    <property type="evidence" value="ECO:0007669"/>
    <property type="project" value="TreeGrafter"/>
</dbReference>
<protein>
    <recommendedName>
        <fullName evidence="2">Calcineurin-like phosphoesterase domain-containing protein</fullName>
    </recommendedName>
</protein>
<feature type="domain" description="Calcineurin-like phosphoesterase" evidence="2">
    <location>
        <begin position="43"/>
        <end position="196"/>
    </location>
</feature>
<dbReference type="InterPro" id="IPR051158">
    <property type="entry name" value="Metallophosphoesterase_sf"/>
</dbReference>
<dbReference type="InterPro" id="IPR004843">
    <property type="entry name" value="Calcineurin-like_PHP"/>
</dbReference>
<keyword evidence="1" id="KW-0472">Membrane</keyword>
<name>A0A385YTW5_9BACL</name>
<keyword evidence="4" id="KW-1185">Reference proteome</keyword>
<proteinExistence type="predicted"/>
<dbReference type="SUPFAM" id="SSF56300">
    <property type="entry name" value="Metallo-dependent phosphatases"/>
    <property type="match status" value="1"/>
</dbReference>
<dbReference type="Proteomes" id="UP000265725">
    <property type="component" value="Chromosome"/>
</dbReference>